<dbReference type="PATRIC" id="fig|1618331.3.peg.64"/>
<comment type="caution">
    <text evidence="2">The sequence shown here is derived from an EMBL/GenBank/DDBJ whole genome shotgun (WGS) entry which is preliminary data.</text>
</comment>
<evidence type="ECO:0000313" key="2">
    <source>
        <dbReference type="EMBL" id="KKQ18874.1"/>
    </source>
</evidence>
<feature type="transmembrane region" description="Helical" evidence="1">
    <location>
        <begin position="100"/>
        <end position="120"/>
    </location>
</feature>
<name>A0A0G0I3M1_9BACT</name>
<feature type="transmembrane region" description="Helical" evidence="1">
    <location>
        <begin position="127"/>
        <end position="144"/>
    </location>
</feature>
<keyword evidence="1" id="KW-0472">Membrane</keyword>
<organism evidence="2 3">
    <name type="scientific">Berkelbacteria bacterium GW2011_GWA1_36_9</name>
    <dbReference type="NCBI Taxonomy" id="1618331"/>
    <lineage>
        <taxon>Bacteria</taxon>
        <taxon>Candidatus Berkelbacteria</taxon>
    </lineage>
</organism>
<accession>A0A0G0I3M1</accession>
<dbReference type="AlphaFoldDB" id="A0A0G0I3M1"/>
<evidence type="ECO:0000313" key="3">
    <source>
        <dbReference type="Proteomes" id="UP000034508"/>
    </source>
</evidence>
<feature type="transmembrane region" description="Helical" evidence="1">
    <location>
        <begin position="6"/>
        <end position="23"/>
    </location>
</feature>
<dbReference type="EMBL" id="LBSM01000001">
    <property type="protein sequence ID" value="KKQ18874.1"/>
    <property type="molecule type" value="Genomic_DNA"/>
</dbReference>
<keyword evidence="1" id="KW-1133">Transmembrane helix</keyword>
<reference evidence="2 3" key="1">
    <citation type="journal article" date="2015" name="Nature">
        <title>rRNA introns, odd ribosomes, and small enigmatic genomes across a large radiation of phyla.</title>
        <authorList>
            <person name="Brown C.T."/>
            <person name="Hug L.A."/>
            <person name="Thomas B.C."/>
            <person name="Sharon I."/>
            <person name="Castelle C.J."/>
            <person name="Singh A."/>
            <person name="Wilkins M.J."/>
            <person name="Williams K.H."/>
            <person name="Banfield J.F."/>
        </authorList>
    </citation>
    <scope>NUCLEOTIDE SEQUENCE [LARGE SCALE GENOMIC DNA]</scope>
</reference>
<keyword evidence="1" id="KW-0812">Transmembrane</keyword>
<gene>
    <name evidence="2" type="ORF">US31_C0001G0061</name>
</gene>
<feature type="transmembrane region" description="Helical" evidence="1">
    <location>
        <begin position="76"/>
        <end position="94"/>
    </location>
</feature>
<sequence length="175" mass="19618">MKFKKIAIGFAIFILTVVFIVFVNKAINPTTKYQTCQPSYNNNNYNNYNYSYQDDYVYQTCQKNFENTLKTNKEKGFFIVTMLSVLAIIAGVLVRSVAPVSWGLVMAGLTTLLYIFIANYEEVGKPYRAIVSGVALAFLIWLAYAKLGDKEKIKEQVPTPIPPVASPPVSIPPIN</sequence>
<dbReference type="Proteomes" id="UP000034508">
    <property type="component" value="Unassembled WGS sequence"/>
</dbReference>
<evidence type="ECO:0000256" key="1">
    <source>
        <dbReference type="SAM" id="Phobius"/>
    </source>
</evidence>
<proteinExistence type="predicted"/>
<protein>
    <submittedName>
        <fullName evidence="2">Uncharacterized protein</fullName>
    </submittedName>
</protein>